<sequence length="276" mass="30227">MSEIYDLHCHSTASDGALSPAELVRRAHRQGVTALALTDHDTTAGLGEAQRTAQAEGLRFIPGIELSCQWQGKCLHIVGLGIDPAYAPLAEATHDLRNVRLHRAEQMAQKLEKKRIHGALEAVKRMAGDSMITRTHFADFLLSQGHVTSQQEAFDRYLAKGKAAYVATPWAEMGVAIDWIVKSGGVAVLAHPLRYQLTANWLRRLLNAFKEAGGQAVEVVTGRYNPEEIRNMADHASRFGLAGSAGSDFHSPDNQYVELGRLAPLPPAIRPVWDLL</sequence>
<dbReference type="EMBL" id="CM001475">
    <property type="protein sequence ID" value="EIC29669.1"/>
    <property type="molecule type" value="Genomic_DNA"/>
</dbReference>
<dbReference type="GO" id="GO:0004534">
    <property type="term" value="F:5'-3' RNA exonuclease activity"/>
    <property type="evidence" value="ECO:0007669"/>
    <property type="project" value="TreeGrafter"/>
</dbReference>
<accession>H8GP83</accession>
<dbReference type="SMART" id="SM00481">
    <property type="entry name" value="POLIIIAc"/>
    <property type="match status" value="1"/>
</dbReference>
<dbReference type="Pfam" id="PF02811">
    <property type="entry name" value="PHP"/>
    <property type="match status" value="1"/>
</dbReference>
<dbReference type="Gene3D" id="3.20.20.140">
    <property type="entry name" value="Metal-dependent hydrolases"/>
    <property type="match status" value="1"/>
</dbReference>
<evidence type="ECO:0000313" key="3">
    <source>
        <dbReference type="Proteomes" id="UP000005090"/>
    </source>
</evidence>
<dbReference type="STRING" id="686340.Metal_1903"/>
<dbReference type="InterPro" id="IPR052018">
    <property type="entry name" value="PHP_domain"/>
</dbReference>
<dbReference type="eggNOG" id="COG0613">
    <property type="taxonomic scope" value="Bacteria"/>
</dbReference>
<dbReference type="CDD" id="cd07438">
    <property type="entry name" value="PHP_HisPPase_AMP"/>
    <property type="match status" value="1"/>
</dbReference>
<dbReference type="InterPro" id="IPR016195">
    <property type="entry name" value="Pol/histidinol_Pase-like"/>
</dbReference>
<proteinExistence type="predicted"/>
<dbReference type="GO" id="GO:0035312">
    <property type="term" value="F:5'-3' DNA exonuclease activity"/>
    <property type="evidence" value="ECO:0007669"/>
    <property type="project" value="TreeGrafter"/>
</dbReference>
<evidence type="ECO:0000259" key="1">
    <source>
        <dbReference type="SMART" id="SM00481"/>
    </source>
</evidence>
<evidence type="ECO:0000313" key="2">
    <source>
        <dbReference type="EMBL" id="EIC29669.1"/>
    </source>
</evidence>
<reference evidence="2 3" key="1">
    <citation type="journal article" date="2013" name="Genome Announc.">
        <title>Genome Sequence of the Obligate Gammaproteobacterial Methanotroph Methylomicrobium album Strain BG8.</title>
        <authorList>
            <person name="Kits K.D."/>
            <person name="Kalyuzhnaya M.G."/>
            <person name="Klotz M.G."/>
            <person name="Jetten M.S."/>
            <person name="Op den Camp H.J."/>
            <person name="Vuilleumier S."/>
            <person name="Bringel F."/>
            <person name="Dispirito A.A."/>
            <person name="Murrell J.C."/>
            <person name="Bruce D."/>
            <person name="Cheng J.F."/>
            <person name="Copeland A."/>
            <person name="Goodwin L."/>
            <person name="Hauser L."/>
            <person name="Lajus A."/>
            <person name="Land M.L."/>
            <person name="Lapidus A."/>
            <person name="Lucas S."/>
            <person name="Medigue C."/>
            <person name="Pitluck S."/>
            <person name="Woyke T."/>
            <person name="Zeytun A."/>
            <person name="Stein L.Y."/>
        </authorList>
    </citation>
    <scope>NUCLEOTIDE SEQUENCE [LARGE SCALE GENOMIC DNA]</scope>
    <source>
        <strain evidence="2 3">BG8</strain>
    </source>
</reference>
<dbReference type="Gene3D" id="1.10.150.650">
    <property type="match status" value="1"/>
</dbReference>
<dbReference type="PANTHER" id="PTHR42924">
    <property type="entry name" value="EXONUCLEASE"/>
    <property type="match status" value="1"/>
</dbReference>
<organism evidence="2 3">
    <name type="scientific">Methylomicrobium album BG8</name>
    <dbReference type="NCBI Taxonomy" id="686340"/>
    <lineage>
        <taxon>Bacteria</taxon>
        <taxon>Pseudomonadati</taxon>
        <taxon>Pseudomonadota</taxon>
        <taxon>Gammaproteobacteria</taxon>
        <taxon>Methylococcales</taxon>
        <taxon>Methylococcaceae</taxon>
        <taxon>Methylomicrobium</taxon>
    </lineage>
</organism>
<protein>
    <submittedName>
        <fullName evidence="2">Putative metal-dependent phosphoesterase, PHP family</fullName>
    </submittedName>
</protein>
<dbReference type="SUPFAM" id="SSF89550">
    <property type="entry name" value="PHP domain-like"/>
    <property type="match status" value="1"/>
</dbReference>
<dbReference type="HOGENOM" id="CLU_067347_0_0_6"/>
<dbReference type="RefSeq" id="WP_005371709.1">
    <property type="nucleotide sequence ID" value="NZ_CM001475.1"/>
</dbReference>
<dbReference type="InterPro" id="IPR004013">
    <property type="entry name" value="PHP_dom"/>
</dbReference>
<dbReference type="Proteomes" id="UP000005090">
    <property type="component" value="Chromosome"/>
</dbReference>
<dbReference type="AlphaFoldDB" id="H8GP83"/>
<name>H8GP83_METAL</name>
<dbReference type="PANTHER" id="PTHR42924:SF3">
    <property type="entry name" value="POLYMERASE_HISTIDINOL PHOSPHATASE N-TERMINAL DOMAIN-CONTAINING PROTEIN"/>
    <property type="match status" value="1"/>
</dbReference>
<dbReference type="InterPro" id="IPR003141">
    <property type="entry name" value="Pol/His_phosphatase_N"/>
</dbReference>
<gene>
    <name evidence="2" type="ORF">Metal_1903</name>
</gene>
<feature type="domain" description="Polymerase/histidinol phosphatase N-terminal" evidence="1">
    <location>
        <begin position="5"/>
        <end position="70"/>
    </location>
</feature>
<keyword evidence="3" id="KW-1185">Reference proteome</keyword>